<keyword evidence="1" id="KW-0732">Signal</keyword>
<evidence type="ECO:0000259" key="3">
    <source>
        <dbReference type="PROSITE" id="PS50405"/>
    </source>
</evidence>
<feature type="domain" description="GST C-terminal" evidence="3">
    <location>
        <begin position="105"/>
        <end position="243"/>
    </location>
</feature>
<evidence type="ECO:0000313" key="4">
    <source>
        <dbReference type="EMBL" id="CAD8261417.1"/>
    </source>
</evidence>
<name>A0A7R9UBX0_9STRA</name>
<dbReference type="EMBL" id="HBEA01014282">
    <property type="protein sequence ID" value="CAD8261417.1"/>
    <property type="molecule type" value="Transcribed_RNA"/>
</dbReference>
<dbReference type="GO" id="GO:0004364">
    <property type="term" value="F:glutathione transferase activity"/>
    <property type="evidence" value="ECO:0007669"/>
    <property type="project" value="TreeGrafter"/>
</dbReference>
<evidence type="ECO:0000256" key="1">
    <source>
        <dbReference type="SAM" id="SignalP"/>
    </source>
</evidence>
<dbReference type="SFLD" id="SFLDS00019">
    <property type="entry name" value="Glutathione_Transferase_(cytos"/>
    <property type="match status" value="1"/>
</dbReference>
<dbReference type="InterPro" id="IPR036282">
    <property type="entry name" value="Glutathione-S-Trfase_C_sf"/>
</dbReference>
<dbReference type="PROSITE" id="PS50404">
    <property type="entry name" value="GST_NTER"/>
    <property type="match status" value="1"/>
</dbReference>
<evidence type="ECO:0008006" key="5">
    <source>
        <dbReference type="Google" id="ProtNLM"/>
    </source>
</evidence>
<accession>A0A7R9UBX0</accession>
<feature type="signal peptide" evidence="1">
    <location>
        <begin position="1"/>
        <end position="20"/>
    </location>
</feature>
<dbReference type="InterPro" id="IPR050213">
    <property type="entry name" value="GST_superfamily"/>
</dbReference>
<dbReference type="CDD" id="cd03039">
    <property type="entry name" value="GST_N_Sigma_like"/>
    <property type="match status" value="1"/>
</dbReference>
<evidence type="ECO:0000259" key="2">
    <source>
        <dbReference type="PROSITE" id="PS50404"/>
    </source>
</evidence>
<organism evidence="4">
    <name type="scientific">Pinguiococcus pyrenoidosus</name>
    <dbReference type="NCBI Taxonomy" id="172671"/>
    <lineage>
        <taxon>Eukaryota</taxon>
        <taxon>Sar</taxon>
        <taxon>Stramenopiles</taxon>
        <taxon>Ochrophyta</taxon>
        <taxon>Pinguiophyceae</taxon>
        <taxon>Pinguiochrysidales</taxon>
        <taxon>Pinguiochrysidaceae</taxon>
        <taxon>Pinguiococcus</taxon>
    </lineage>
</organism>
<dbReference type="InterPro" id="IPR036249">
    <property type="entry name" value="Thioredoxin-like_sf"/>
</dbReference>
<dbReference type="SFLD" id="SFLDG00363">
    <property type="entry name" value="AMPS_(cytGST):_Alpha-__Mu-__Pi"/>
    <property type="match status" value="1"/>
</dbReference>
<dbReference type="InterPro" id="IPR004046">
    <property type="entry name" value="GST_C"/>
</dbReference>
<gene>
    <name evidence="4" type="ORF">PPYR1160_LOCUS10919</name>
</gene>
<dbReference type="Pfam" id="PF14497">
    <property type="entry name" value="GST_C_3"/>
    <property type="match status" value="1"/>
</dbReference>
<sequence length="244" mass="26925">MPHFQPLLATFLLAHTLVIADKMSTMKLTYFDFGGRAEYTRLACVIGGIDFENHLISFEQFGQMKASGELPHGQVPILEIDGVKYPQSNSQLRYVGKLAGLYPEDPLEALRVDAYVDFAEDMAVPVGATISRKRFGLPDFADEDEKKAAREQLAFELLPPLLQQLEKKLADNGTGWCVGDSCTIADLRWYQPLNTVLSGTLDYVPPSILDAYPLAKGLVDKVKSIPAVHAWYEAEAARKASSSS</sequence>
<dbReference type="FunFam" id="1.20.1050.10:FF:000030">
    <property type="entry name" value="Glutathione S-transferase S1"/>
    <property type="match status" value="1"/>
</dbReference>
<dbReference type="InterPro" id="IPR040079">
    <property type="entry name" value="Glutathione_S-Trfase"/>
</dbReference>
<dbReference type="SFLD" id="SFLDG01205">
    <property type="entry name" value="AMPS.1"/>
    <property type="match status" value="1"/>
</dbReference>
<dbReference type="Gene3D" id="3.40.30.10">
    <property type="entry name" value="Glutaredoxin"/>
    <property type="match status" value="1"/>
</dbReference>
<dbReference type="GO" id="GO:0006749">
    <property type="term" value="P:glutathione metabolic process"/>
    <property type="evidence" value="ECO:0007669"/>
    <property type="project" value="TreeGrafter"/>
</dbReference>
<feature type="domain" description="GST N-terminal" evidence="2">
    <location>
        <begin position="24"/>
        <end position="103"/>
    </location>
</feature>
<dbReference type="PROSITE" id="PS50405">
    <property type="entry name" value="GST_CTER"/>
    <property type="match status" value="1"/>
</dbReference>
<dbReference type="PANTHER" id="PTHR11571:SF252">
    <property type="entry name" value="GLUTATHIONE S-TRANSFERASE"/>
    <property type="match status" value="1"/>
</dbReference>
<dbReference type="SUPFAM" id="SSF52833">
    <property type="entry name" value="Thioredoxin-like"/>
    <property type="match status" value="1"/>
</dbReference>
<dbReference type="Gene3D" id="1.20.1050.10">
    <property type="match status" value="1"/>
</dbReference>
<proteinExistence type="predicted"/>
<dbReference type="InterPro" id="IPR010987">
    <property type="entry name" value="Glutathione-S-Trfase_C-like"/>
</dbReference>
<dbReference type="AlphaFoldDB" id="A0A7R9UBX0"/>
<dbReference type="PANTHER" id="PTHR11571">
    <property type="entry name" value="GLUTATHIONE S-TRANSFERASE"/>
    <property type="match status" value="1"/>
</dbReference>
<dbReference type="InterPro" id="IPR004045">
    <property type="entry name" value="Glutathione_S-Trfase_N"/>
</dbReference>
<dbReference type="Pfam" id="PF02798">
    <property type="entry name" value="GST_N"/>
    <property type="match status" value="1"/>
</dbReference>
<dbReference type="SUPFAM" id="SSF47616">
    <property type="entry name" value="GST C-terminal domain-like"/>
    <property type="match status" value="1"/>
</dbReference>
<reference evidence="4" key="1">
    <citation type="submission" date="2021-01" db="EMBL/GenBank/DDBJ databases">
        <authorList>
            <person name="Corre E."/>
            <person name="Pelletier E."/>
            <person name="Niang G."/>
            <person name="Scheremetjew M."/>
            <person name="Finn R."/>
            <person name="Kale V."/>
            <person name="Holt S."/>
            <person name="Cochrane G."/>
            <person name="Meng A."/>
            <person name="Brown T."/>
            <person name="Cohen L."/>
        </authorList>
    </citation>
    <scope>NUCLEOTIDE SEQUENCE</scope>
    <source>
        <strain evidence="4">CCMP2078</strain>
    </source>
</reference>
<protein>
    <recommendedName>
        <fullName evidence="5">Glutathione transferase</fullName>
    </recommendedName>
</protein>
<feature type="chain" id="PRO_5031044732" description="Glutathione transferase" evidence="1">
    <location>
        <begin position="21"/>
        <end position="244"/>
    </location>
</feature>